<comment type="caution">
    <text evidence="1">The sequence shown here is derived from an EMBL/GenBank/DDBJ whole genome shotgun (WGS) entry which is preliminary data.</text>
</comment>
<evidence type="ECO:0008006" key="3">
    <source>
        <dbReference type="Google" id="ProtNLM"/>
    </source>
</evidence>
<name>A0ABX2KSF3_9PROT</name>
<reference evidence="1 2" key="1">
    <citation type="submission" date="2019-10" db="EMBL/GenBank/DDBJ databases">
        <title>Genome sequence of Azospirillum formosense CC-Nfb-7.</title>
        <authorList>
            <person name="Ambrosini A."/>
            <person name="Sant'Anna F.H."/>
            <person name="Cassan F.D."/>
            <person name="Souza E.M."/>
            <person name="Passaglia L.M.P."/>
        </authorList>
    </citation>
    <scope>NUCLEOTIDE SEQUENCE [LARGE SCALE GENOMIC DNA]</scope>
    <source>
        <strain evidence="1 2">CC-NFb-7</strain>
    </source>
</reference>
<protein>
    <recommendedName>
        <fullName evidence="3">Glycosyltransferase family 1 protein</fullName>
    </recommendedName>
</protein>
<proteinExistence type="predicted"/>
<accession>A0ABX2KSF3</accession>
<dbReference type="Proteomes" id="UP000639419">
    <property type="component" value="Unassembled WGS sequence"/>
</dbReference>
<keyword evidence="2" id="KW-1185">Reference proteome</keyword>
<gene>
    <name evidence="1" type="ORF">GBZ26_09810</name>
</gene>
<organism evidence="1 2">
    <name type="scientific">Azospirillum formosense</name>
    <dbReference type="NCBI Taxonomy" id="861533"/>
    <lineage>
        <taxon>Bacteria</taxon>
        <taxon>Pseudomonadati</taxon>
        <taxon>Pseudomonadota</taxon>
        <taxon>Alphaproteobacteria</taxon>
        <taxon>Rhodospirillales</taxon>
        <taxon>Azospirillaceae</taxon>
        <taxon>Azospirillum</taxon>
    </lineage>
</organism>
<evidence type="ECO:0000313" key="2">
    <source>
        <dbReference type="Proteomes" id="UP000639419"/>
    </source>
</evidence>
<dbReference type="RefSeq" id="WP_174438684.1">
    <property type="nucleotide sequence ID" value="NZ_BAABCC010000007.1"/>
</dbReference>
<sequence>MRLAFYQPASGGGVVPADLMELLRRRGHDVRLCGLSREVETWHPDLVVAGDAFGGKRTGHPWIGRLLQEPEAFRTDWRKLECLLSHDGWLTDTPTQARFLEDVLVPTGKPALRMHLDDVCPELLAERFEALAAAVVQAAGFTAQPPGSTVDYIVRVGSRDRAYVARCLQSLAEQTHPGVGPCWFGLVLSPDWRLRLSGCGPGFDRYGFWIWIRMGTVQPPAARLSGAG</sequence>
<evidence type="ECO:0000313" key="1">
    <source>
        <dbReference type="EMBL" id="NUB19506.1"/>
    </source>
</evidence>
<dbReference type="EMBL" id="WHOR01000054">
    <property type="protein sequence ID" value="NUB19506.1"/>
    <property type="molecule type" value="Genomic_DNA"/>
</dbReference>